<keyword evidence="2" id="KW-0812">Transmembrane</keyword>
<dbReference type="InterPro" id="IPR047141">
    <property type="entry name" value="Stealth"/>
</dbReference>
<comment type="caution">
    <text evidence="4">The sequence shown here is derived from an EMBL/GenBank/DDBJ whole genome shotgun (WGS) entry which is preliminary data.</text>
</comment>
<evidence type="ECO:0000259" key="3">
    <source>
        <dbReference type="Pfam" id="PF17103"/>
    </source>
</evidence>
<evidence type="ECO:0000313" key="5">
    <source>
        <dbReference type="Proteomes" id="UP000821853"/>
    </source>
</evidence>
<evidence type="ECO:0000256" key="1">
    <source>
        <dbReference type="ARBA" id="ARBA00022679"/>
    </source>
</evidence>
<dbReference type="OrthoDB" id="263283at2759"/>
<evidence type="ECO:0000256" key="2">
    <source>
        <dbReference type="SAM" id="Phobius"/>
    </source>
</evidence>
<keyword evidence="5" id="KW-1185">Reference proteome</keyword>
<proteinExistence type="predicted"/>
<evidence type="ECO:0000313" key="4">
    <source>
        <dbReference type="EMBL" id="KAH9372381.1"/>
    </source>
</evidence>
<dbReference type="GO" id="GO:0003976">
    <property type="term" value="F:UDP-N-acetylglucosamine-lysosomal-enzyme N-acetylglucosaminephosphotransferase activity"/>
    <property type="evidence" value="ECO:0007669"/>
    <property type="project" value="TreeGrafter"/>
</dbReference>
<dbReference type="Proteomes" id="UP000821853">
    <property type="component" value="Chromosome 4"/>
</dbReference>
<reference evidence="4 5" key="1">
    <citation type="journal article" date="2020" name="Cell">
        <title>Large-Scale Comparative Analyses of Tick Genomes Elucidate Their Genetic Diversity and Vector Capacities.</title>
        <authorList>
            <consortium name="Tick Genome and Microbiome Consortium (TIGMIC)"/>
            <person name="Jia N."/>
            <person name="Wang J."/>
            <person name="Shi W."/>
            <person name="Du L."/>
            <person name="Sun Y."/>
            <person name="Zhan W."/>
            <person name="Jiang J.F."/>
            <person name="Wang Q."/>
            <person name="Zhang B."/>
            <person name="Ji P."/>
            <person name="Bell-Sakyi L."/>
            <person name="Cui X.M."/>
            <person name="Yuan T.T."/>
            <person name="Jiang B.G."/>
            <person name="Yang W.F."/>
            <person name="Lam T.T."/>
            <person name="Chang Q.C."/>
            <person name="Ding S.J."/>
            <person name="Wang X.J."/>
            <person name="Zhu J.G."/>
            <person name="Ruan X.D."/>
            <person name="Zhao L."/>
            <person name="Wei J.T."/>
            <person name="Ye R.Z."/>
            <person name="Que T.C."/>
            <person name="Du C.H."/>
            <person name="Zhou Y.H."/>
            <person name="Cheng J.X."/>
            <person name="Dai P.F."/>
            <person name="Guo W.B."/>
            <person name="Han X.H."/>
            <person name="Huang E.J."/>
            <person name="Li L.F."/>
            <person name="Wei W."/>
            <person name="Gao Y.C."/>
            <person name="Liu J.Z."/>
            <person name="Shao H.Z."/>
            <person name="Wang X."/>
            <person name="Wang C.C."/>
            <person name="Yang T.C."/>
            <person name="Huo Q.B."/>
            <person name="Li W."/>
            <person name="Chen H.Y."/>
            <person name="Chen S.E."/>
            <person name="Zhou L.G."/>
            <person name="Ni X.B."/>
            <person name="Tian J.H."/>
            <person name="Sheng Y."/>
            <person name="Liu T."/>
            <person name="Pan Y.S."/>
            <person name="Xia L.Y."/>
            <person name="Li J."/>
            <person name="Zhao F."/>
            <person name="Cao W.C."/>
        </authorList>
    </citation>
    <scope>NUCLEOTIDE SEQUENCE [LARGE SCALE GENOMIC DNA]</scope>
    <source>
        <strain evidence="4">HaeL-2018</strain>
    </source>
</reference>
<dbReference type="InterPro" id="IPR031356">
    <property type="entry name" value="Stealth_CR4"/>
</dbReference>
<keyword evidence="2" id="KW-1133">Transmembrane helix</keyword>
<dbReference type="PANTHER" id="PTHR24045">
    <property type="match status" value="1"/>
</dbReference>
<keyword evidence="2" id="KW-0472">Membrane</keyword>
<dbReference type="GO" id="GO:0046835">
    <property type="term" value="P:carbohydrate phosphorylation"/>
    <property type="evidence" value="ECO:0007669"/>
    <property type="project" value="TreeGrafter"/>
</dbReference>
<organism evidence="4 5">
    <name type="scientific">Haemaphysalis longicornis</name>
    <name type="common">Bush tick</name>
    <dbReference type="NCBI Taxonomy" id="44386"/>
    <lineage>
        <taxon>Eukaryota</taxon>
        <taxon>Metazoa</taxon>
        <taxon>Ecdysozoa</taxon>
        <taxon>Arthropoda</taxon>
        <taxon>Chelicerata</taxon>
        <taxon>Arachnida</taxon>
        <taxon>Acari</taxon>
        <taxon>Parasitiformes</taxon>
        <taxon>Ixodida</taxon>
        <taxon>Ixodoidea</taxon>
        <taxon>Ixodidae</taxon>
        <taxon>Haemaphysalinae</taxon>
        <taxon>Haemaphysalis</taxon>
    </lineage>
</organism>
<sequence length="81" mass="9712">MVVRDFYESLFPKPSQFELPPQYRNRFLYMHQLRAWRDERNWVHLITYVALGCLLALAVVAVCRSRLKRRQPCRTNGTCII</sequence>
<dbReference type="PANTHER" id="PTHR24045:SF0">
    <property type="entry name" value="N-ACETYLGLUCOSAMINE-1-PHOSPHOTRANSFERASE SUBUNITS ALPHA_BETA"/>
    <property type="match status" value="1"/>
</dbReference>
<dbReference type="GO" id="GO:0005794">
    <property type="term" value="C:Golgi apparatus"/>
    <property type="evidence" value="ECO:0007669"/>
    <property type="project" value="TreeGrafter"/>
</dbReference>
<dbReference type="Pfam" id="PF17103">
    <property type="entry name" value="Stealth_CR4"/>
    <property type="match status" value="1"/>
</dbReference>
<feature type="domain" description="Stealth protein CR4 conserved region 4" evidence="3">
    <location>
        <begin position="2"/>
        <end position="29"/>
    </location>
</feature>
<name>A0A9J6GAJ0_HAELO</name>
<protein>
    <recommendedName>
        <fullName evidence="3">Stealth protein CR4 conserved region 4 domain-containing protein</fullName>
    </recommendedName>
</protein>
<feature type="transmembrane region" description="Helical" evidence="2">
    <location>
        <begin position="42"/>
        <end position="62"/>
    </location>
</feature>
<dbReference type="VEuPathDB" id="VectorBase:HLOH_051622"/>
<keyword evidence="1" id="KW-0808">Transferase</keyword>
<dbReference type="AlphaFoldDB" id="A0A9J6GAJ0"/>
<gene>
    <name evidence="4" type="ORF">HPB48_021255</name>
</gene>
<dbReference type="GO" id="GO:0016256">
    <property type="term" value="P:N-glycan processing to lysosome"/>
    <property type="evidence" value="ECO:0007669"/>
    <property type="project" value="TreeGrafter"/>
</dbReference>
<dbReference type="EMBL" id="JABSTR010000006">
    <property type="protein sequence ID" value="KAH9372381.1"/>
    <property type="molecule type" value="Genomic_DNA"/>
</dbReference>
<accession>A0A9J6GAJ0</accession>